<dbReference type="PROSITE" id="PS51257">
    <property type="entry name" value="PROKAR_LIPOPROTEIN"/>
    <property type="match status" value="1"/>
</dbReference>
<evidence type="ECO:0000313" key="1">
    <source>
        <dbReference type="EMBL" id="WBV61093.1"/>
    </source>
</evidence>
<dbReference type="Proteomes" id="UP001210978">
    <property type="component" value="Chromosome"/>
</dbReference>
<keyword evidence="2" id="KW-1185">Reference proteome</keyword>
<organism evidence="1 2">
    <name type="scientific">Chryseobacterium camelliae</name>
    <dbReference type="NCBI Taxonomy" id="1265445"/>
    <lineage>
        <taxon>Bacteria</taxon>
        <taxon>Pseudomonadati</taxon>
        <taxon>Bacteroidota</taxon>
        <taxon>Flavobacteriia</taxon>
        <taxon>Flavobacteriales</taxon>
        <taxon>Weeksellaceae</taxon>
        <taxon>Chryseobacterium group</taxon>
        <taxon>Chryseobacterium</taxon>
    </lineage>
</organism>
<reference evidence="1 2" key="1">
    <citation type="submission" date="2023-01" db="EMBL/GenBank/DDBJ databases">
        <title>Complete genome of Chryseobacterium camelliae VAN22-5A.</title>
        <authorList>
            <person name="Zong G."/>
            <person name="Cao G."/>
        </authorList>
    </citation>
    <scope>NUCLEOTIDE SEQUENCE [LARGE SCALE GENOMIC DNA]</scope>
    <source>
        <strain evidence="1 2">VAN22-5A</strain>
    </source>
</reference>
<dbReference type="RefSeq" id="WP_271149394.1">
    <property type="nucleotide sequence ID" value="NZ_CP115859.1"/>
</dbReference>
<dbReference type="EMBL" id="CP115859">
    <property type="protein sequence ID" value="WBV61093.1"/>
    <property type="molecule type" value="Genomic_DNA"/>
</dbReference>
<protein>
    <submittedName>
        <fullName evidence="1">Uncharacterized protein</fullName>
    </submittedName>
</protein>
<proteinExistence type="predicted"/>
<gene>
    <name evidence="1" type="ORF">PFY12_02980</name>
</gene>
<evidence type="ECO:0000313" key="2">
    <source>
        <dbReference type="Proteomes" id="UP001210978"/>
    </source>
</evidence>
<name>A0ABY7QPF9_9FLAO</name>
<accession>A0ABY7QPF9</accession>
<sequence length="260" mass="28272">MKNKLKRITLGAFFLFTLSCSTDNNEITKVAEPSSVTNMIQKPTSNINNPFENIGELHNQFLTQMYTANVTSEDVVNNSALAFANSNGYDTSMVSTADVKNIVDQALAMEPTTDNLNALAATYNFSDAYKTELNKLFLFLSYPSYISIDEIQNSLVNIEVEYMNAPVTATEKDNLLRLIVIARYSTEYWINRLPSEYYTMAKGKLFNRLLGAIGCDILGAAVGAFVFGAVSGGTLAPIGLYVGAMAGSAAAQVEISKNGL</sequence>